<evidence type="ECO:0000313" key="18">
    <source>
        <dbReference type="Proteomes" id="UP000215459"/>
    </source>
</evidence>
<evidence type="ECO:0000256" key="6">
    <source>
        <dbReference type="ARBA" id="ARBA00023002"/>
    </source>
</evidence>
<dbReference type="OrthoDB" id="9800167at2"/>
<evidence type="ECO:0000256" key="2">
    <source>
        <dbReference type="ARBA" id="ARBA00012608"/>
    </source>
</evidence>
<feature type="domain" description="Pyridine nucleotide-disulphide oxidoreductase dimerisation" evidence="15">
    <location>
        <begin position="349"/>
        <end position="458"/>
    </location>
</feature>
<gene>
    <name evidence="17" type="primary">lpdA</name>
    <name evidence="17" type="ORF">CHM34_11305</name>
</gene>
<evidence type="ECO:0000259" key="15">
    <source>
        <dbReference type="Pfam" id="PF02852"/>
    </source>
</evidence>
<dbReference type="AlphaFoldDB" id="A0A235B596"/>
<evidence type="ECO:0000256" key="10">
    <source>
        <dbReference type="ARBA" id="ARBA00049187"/>
    </source>
</evidence>
<organism evidence="17 18">
    <name type="scientific">Paludifilum halophilum</name>
    <dbReference type="NCBI Taxonomy" id="1642702"/>
    <lineage>
        <taxon>Bacteria</taxon>
        <taxon>Bacillati</taxon>
        <taxon>Bacillota</taxon>
        <taxon>Bacilli</taxon>
        <taxon>Bacillales</taxon>
        <taxon>Thermoactinomycetaceae</taxon>
        <taxon>Paludifilum</taxon>
    </lineage>
</organism>
<evidence type="ECO:0000256" key="12">
    <source>
        <dbReference type="PIRSR" id="PIRSR000350-3"/>
    </source>
</evidence>
<feature type="disulfide bond" description="Redox-active" evidence="13">
    <location>
        <begin position="47"/>
        <end position="52"/>
    </location>
</feature>
<keyword evidence="4 14" id="KW-0285">Flavoprotein</keyword>
<accession>A0A235B596</accession>
<feature type="active site" description="Proton acceptor" evidence="11">
    <location>
        <position position="447"/>
    </location>
</feature>
<feature type="binding site" evidence="12">
    <location>
        <position position="56"/>
    </location>
    <ligand>
        <name>FAD</name>
        <dbReference type="ChEBI" id="CHEBI:57692"/>
    </ligand>
</feature>
<evidence type="ECO:0000256" key="7">
    <source>
        <dbReference type="ARBA" id="ARBA00023027"/>
    </source>
</evidence>
<feature type="binding site" evidence="12">
    <location>
        <position position="274"/>
    </location>
    <ligand>
        <name>NAD(+)</name>
        <dbReference type="ChEBI" id="CHEBI:57540"/>
    </ligand>
</feature>
<feature type="domain" description="FAD/NAD(P)-binding" evidence="16">
    <location>
        <begin position="11"/>
        <end position="330"/>
    </location>
</feature>
<feature type="binding site" evidence="12">
    <location>
        <begin position="321"/>
        <end position="324"/>
    </location>
    <ligand>
        <name>FAD</name>
        <dbReference type="ChEBI" id="CHEBI:57692"/>
    </ligand>
</feature>
<dbReference type="GO" id="GO:0006103">
    <property type="term" value="P:2-oxoglutarate metabolic process"/>
    <property type="evidence" value="ECO:0007669"/>
    <property type="project" value="TreeGrafter"/>
</dbReference>
<dbReference type="FunFam" id="3.30.390.30:FF:000001">
    <property type="entry name" value="Dihydrolipoyl dehydrogenase"/>
    <property type="match status" value="1"/>
</dbReference>
<evidence type="ECO:0000256" key="8">
    <source>
        <dbReference type="ARBA" id="ARBA00023157"/>
    </source>
</evidence>
<evidence type="ECO:0000313" key="17">
    <source>
        <dbReference type="EMBL" id="OYD07480.1"/>
    </source>
</evidence>
<dbReference type="Pfam" id="PF07992">
    <property type="entry name" value="Pyr_redox_2"/>
    <property type="match status" value="1"/>
</dbReference>
<dbReference type="GO" id="GO:0050660">
    <property type="term" value="F:flavin adenine dinucleotide binding"/>
    <property type="evidence" value="ECO:0007669"/>
    <property type="project" value="InterPro"/>
</dbReference>
<comment type="cofactor">
    <cofactor evidence="12 14">
        <name>FAD</name>
        <dbReference type="ChEBI" id="CHEBI:57692"/>
    </cofactor>
    <text evidence="12 14">Binds 1 FAD per subunit.</text>
</comment>
<keyword evidence="7 12" id="KW-0520">NAD</keyword>
<dbReference type="InterPro" id="IPR001100">
    <property type="entry name" value="Pyr_nuc-diS_OxRdtase"/>
</dbReference>
<keyword evidence="9 14" id="KW-0676">Redox-active center</keyword>
<keyword evidence="12" id="KW-0547">Nucleotide-binding</keyword>
<comment type="catalytic activity">
    <reaction evidence="10 14">
        <text>N(6)-[(R)-dihydrolipoyl]-L-lysyl-[protein] + NAD(+) = N(6)-[(R)-lipoyl]-L-lysyl-[protein] + NADH + H(+)</text>
        <dbReference type="Rhea" id="RHEA:15045"/>
        <dbReference type="Rhea" id="RHEA-COMP:10474"/>
        <dbReference type="Rhea" id="RHEA-COMP:10475"/>
        <dbReference type="ChEBI" id="CHEBI:15378"/>
        <dbReference type="ChEBI" id="CHEBI:57540"/>
        <dbReference type="ChEBI" id="CHEBI:57945"/>
        <dbReference type="ChEBI" id="CHEBI:83099"/>
        <dbReference type="ChEBI" id="CHEBI:83100"/>
        <dbReference type="EC" id="1.8.1.4"/>
    </reaction>
</comment>
<name>A0A235B596_9BACL</name>
<sequence>MVVGDFATEVDVLVVGGGPGGYVAAIRAAQLGKKVTLVDKADLGGVCLNRGCIPSKALIHAADEVDKMKNASHMGIEVDGVQVNFTDMMKWKDSVVKKLTGGVGSLLKGNKVETIQGEVYFTGENTVKVATENNSTTYQFEDCIIATGSRPTEIKSVPFDGKKVISSTEALSLEEIPDKLIVVGGGYIGLELGTAYGKLGTDVTILEGTDSLLPGVDPSMVRMVKRKLKKFGVQVVTKAMVQGADTSGDEVKVTAEVKGEEKTYSADKVLVAVGRTPNTDDLGLDQAGIELDEHGFIPVDKQMKTKVGRIYAIGDVAGQPMLAHKASYEGKVAAEAIAGEPSEVDYRAMPYVIFSDPELAYTGLSEKEAKEEGYDPVVSRFSFAANGRALSLDAADGFTQVIADKESKEILGAQIVGPGAATLIAEVVLAIEMGANAEDIALTIHAHPSLPETVMEAAEGVMGNSVHMVNK</sequence>
<dbReference type="InterPro" id="IPR012999">
    <property type="entry name" value="Pyr_OxRdtase_I_AS"/>
</dbReference>
<dbReference type="Gene3D" id="3.50.50.60">
    <property type="entry name" value="FAD/NAD(P)-binding domain"/>
    <property type="match status" value="2"/>
</dbReference>
<dbReference type="InterPro" id="IPR036188">
    <property type="entry name" value="FAD/NAD-bd_sf"/>
</dbReference>
<dbReference type="PANTHER" id="PTHR22912:SF160">
    <property type="entry name" value="DIHYDROLIPOYL DEHYDROGENASE"/>
    <property type="match status" value="1"/>
</dbReference>
<dbReference type="InterPro" id="IPR006258">
    <property type="entry name" value="Lipoamide_DH"/>
</dbReference>
<dbReference type="GO" id="GO:0004148">
    <property type="term" value="F:dihydrolipoyl dehydrogenase (NADH) activity"/>
    <property type="evidence" value="ECO:0007669"/>
    <property type="project" value="UniProtKB-EC"/>
</dbReference>
<dbReference type="SUPFAM" id="SSF55424">
    <property type="entry name" value="FAD/NAD-linked reductases, dimerisation (C-terminal) domain"/>
    <property type="match status" value="1"/>
</dbReference>
<feature type="binding site" evidence="12">
    <location>
        <position position="315"/>
    </location>
    <ligand>
        <name>FAD</name>
        <dbReference type="ChEBI" id="CHEBI:57692"/>
    </ligand>
</feature>
<evidence type="ECO:0000256" key="1">
    <source>
        <dbReference type="ARBA" id="ARBA00007532"/>
    </source>
</evidence>
<dbReference type="RefSeq" id="WP_094264716.1">
    <property type="nucleotide sequence ID" value="NZ_NOWF01000006.1"/>
</dbReference>
<dbReference type="PRINTS" id="PR00368">
    <property type="entry name" value="FADPNR"/>
</dbReference>
<dbReference type="InterPro" id="IPR050151">
    <property type="entry name" value="Class-I_Pyr_Nuc-Dis_Oxidored"/>
</dbReference>
<dbReference type="Proteomes" id="UP000215459">
    <property type="component" value="Unassembled WGS sequence"/>
</dbReference>
<dbReference type="PIRSF" id="PIRSF000350">
    <property type="entry name" value="Mercury_reductase_MerA"/>
    <property type="match status" value="1"/>
</dbReference>
<protein>
    <recommendedName>
        <fullName evidence="3 14">Dihydrolipoyl dehydrogenase</fullName>
        <ecNumber evidence="2 14">1.8.1.4</ecNumber>
    </recommendedName>
</protein>
<keyword evidence="5 12" id="KW-0274">FAD</keyword>
<feature type="binding site" evidence="12">
    <location>
        <begin position="147"/>
        <end position="149"/>
    </location>
    <ligand>
        <name>FAD</name>
        <dbReference type="ChEBI" id="CHEBI:57692"/>
    </ligand>
</feature>
<dbReference type="Gene3D" id="3.30.390.30">
    <property type="match status" value="1"/>
</dbReference>
<dbReference type="SUPFAM" id="SSF51905">
    <property type="entry name" value="FAD/NAD(P)-binding domain"/>
    <property type="match status" value="1"/>
</dbReference>
<feature type="binding site" evidence="12">
    <location>
        <position position="207"/>
    </location>
    <ligand>
        <name>NAD(+)</name>
        <dbReference type="ChEBI" id="CHEBI:57540"/>
    </ligand>
</feature>
<dbReference type="InterPro" id="IPR023753">
    <property type="entry name" value="FAD/NAD-binding_dom"/>
</dbReference>
<dbReference type="InterPro" id="IPR016156">
    <property type="entry name" value="FAD/NAD-linked_Rdtase_dimer_sf"/>
</dbReference>
<dbReference type="Pfam" id="PF02852">
    <property type="entry name" value="Pyr_redox_dim"/>
    <property type="match status" value="1"/>
</dbReference>
<comment type="similarity">
    <text evidence="1 14">Belongs to the class-I pyridine nucleotide-disulfide oxidoreductase family.</text>
</comment>
<dbReference type="InterPro" id="IPR004099">
    <property type="entry name" value="Pyr_nucl-diS_OxRdtase_dimer"/>
</dbReference>
<evidence type="ECO:0000256" key="13">
    <source>
        <dbReference type="PIRSR" id="PIRSR000350-4"/>
    </source>
</evidence>
<proteinExistence type="inferred from homology"/>
<keyword evidence="18" id="KW-1185">Reference proteome</keyword>
<keyword evidence="6 14" id="KW-0560">Oxidoreductase</keyword>
<dbReference type="PANTHER" id="PTHR22912">
    <property type="entry name" value="DISULFIDE OXIDOREDUCTASE"/>
    <property type="match status" value="1"/>
</dbReference>
<reference evidence="17 18" key="1">
    <citation type="submission" date="2017-07" db="EMBL/GenBank/DDBJ databases">
        <title>The genome sequence of Paludifilum halophilum highlights mechanisms for microbial adaptation to high salt environemnts.</title>
        <authorList>
            <person name="Belbahri L."/>
        </authorList>
    </citation>
    <scope>NUCLEOTIDE SEQUENCE [LARGE SCALE GENOMIC DNA]</scope>
    <source>
        <strain evidence="17 18">DSM 102817</strain>
    </source>
</reference>
<dbReference type="EMBL" id="NOWF01000006">
    <property type="protein sequence ID" value="OYD07480.1"/>
    <property type="molecule type" value="Genomic_DNA"/>
</dbReference>
<evidence type="ECO:0000256" key="11">
    <source>
        <dbReference type="PIRSR" id="PIRSR000350-2"/>
    </source>
</evidence>
<dbReference type="PROSITE" id="PS00076">
    <property type="entry name" value="PYRIDINE_REDOX_1"/>
    <property type="match status" value="1"/>
</dbReference>
<comment type="caution">
    <text evidence="17">The sequence shown here is derived from an EMBL/GenBank/DDBJ whole genome shotgun (WGS) entry which is preliminary data.</text>
</comment>
<dbReference type="EC" id="1.8.1.4" evidence="2 14"/>
<evidence type="ECO:0000256" key="5">
    <source>
        <dbReference type="ARBA" id="ARBA00022827"/>
    </source>
</evidence>
<feature type="binding site" evidence="12">
    <location>
        <begin position="184"/>
        <end position="191"/>
    </location>
    <ligand>
        <name>NAD(+)</name>
        <dbReference type="ChEBI" id="CHEBI:57540"/>
    </ligand>
</feature>
<dbReference type="PRINTS" id="PR00411">
    <property type="entry name" value="PNDRDTASEI"/>
</dbReference>
<evidence type="ECO:0000256" key="9">
    <source>
        <dbReference type="ARBA" id="ARBA00023284"/>
    </source>
</evidence>
<comment type="miscellaneous">
    <text evidence="14">The active site is a redox-active disulfide bond.</text>
</comment>
<evidence type="ECO:0000256" key="3">
    <source>
        <dbReference type="ARBA" id="ARBA00016961"/>
    </source>
</evidence>
<evidence type="ECO:0000256" key="4">
    <source>
        <dbReference type="ARBA" id="ARBA00022630"/>
    </source>
</evidence>
<evidence type="ECO:0000259" key="16">
    <source>
        <dbReference type="Pfam" id="PF07992"/>
    </source>
</evidence>
<keyword evidence="8" id="KW-1015">Disulfide bond</keyword>
<evidence type="ECO:0000256" key="14">
    <source>
        <dbReference type="RuleBase" id="RU003692"/>
    </source>
</evidence>
<dbReference type="NCBIfam" id="TIGR01350">
    <property type="entry name" value="lipoamide_DH"/>
    <property type="match status" value="1"/>
</dbReference>